<organism evidence="6 7">
    <name type="scientific">Serratia silvae</name>
    <dbReference type="NCBI Taxonomy" id="2824122"/>
    <lineage>
        <taxon>Bacteria</taxon>
        <taxon>Pseudomonadati</taxon>
        <taxon>Pseudomonadota</taxon>
        <taxon>Gammaproteobacteria</taxon>
        <taxon>Enterobacterales</taxon>
        <taxon>Yersiniaceae</taxon>
        <taxon>Serratia</taxon>
    </lineage>
</organism>
<dbReference type="EMBL" id="JAGQDC010000007">
    <property type="protein sequence ID" value="MCL1029581.1"/>
    <property type="molecule type" value="Genomic_DNA"/>
</dbReference>
<feature type="transmembrane region" description="Helical" evidence="4">
    <location>
        <begin position="20"/>
        <end position="44"/>
    </location>
</feature>
<evidence type="ECO:0000259" key="5">
    <source>
        <dbReference type="PROSITE" id="PS50850"/>
    </source>
</evidence>
<evidence type="ECO:0000256" key="3">
    <source>
        <dbReference type="ARBA" id="ARBA00023136"/>
    </source>
</evidence>
<keyword evidence="2 4" id="KW-1133">Transmembrane helix</keyword>
<dbReference type="InterPro" id="IPR036259">
    <property type="entry name" value="MFS_trans_sf"/>
</dbReference>
<sequence length="83" mass="9052">MPARLFNPVAMYQGLPNDVYFIALARFVLGLGNFIIPFMVLLLTQKLGHSTIVTSALAMGVTALYLLGNLIDGKVSDSFAYKK</sequence>
<protein>
    <recommendedName>
        <fullName evidence="5">Major facilitator superfamily (MFS) profile domain-containing protein</fullName>
    </recommendedName>
</protein>
<dbReference type="SUPFAM" id="SSF103473">
    <property type="entry name" value="MFS general substrate transporter"/>
    <property type="match status" value="1"/>
</dbReference>
<keyword evidence="1 4" id="KW-0812">Transmembrane</keyword>
<comment type="caution">
    <text evidence="6">The sequence shown here is derived from an EMBL/GenBank/DDBJ whole genome shotgun (WGS) entry which is preliminary data.</text>
</comment>
<proteinExistence type="predicted"/>
<evidence type="ECO:0000256" key="4">
    <source>
        <dbReference type="SAM" id="Phobius"/>
    </source>
</evidence>
<reference evidence="6" key="1">
    <citation type="submission" date="2021-04" db="EMBL/GenBank/DDBJ databases">
        <title>Genome sequence of Serratia sp. arafor3.</title>
        <authorList>
            <person name="Besaury L."/>
        </authorList>
    </citation>
    <scope>NUCLEOTIDE SEQUENCE</scope>
    <source>
        <strain evidence="6">Arafor3</strain>
    </source>
</reference>
<evidence type="ECO:0000313" key="7">
    <source>
        <dbReference type="Proteomes" id="UP001165275"/>
    </source>
</evidence>
<feature type="domain" description="Major facilitator superfamily (MFS) profile" evidence="5">
    <location>
        <begin position="18"/>
        <end position="83"/>
    </location>
</feature>
<keyword evidence="3 4" id="KW-0472">Membrane</keyword>
<evidence type="ECO:0000313" key="6">
    <source>
        <dbReference type="EMBL" id="MCL1029581.1"/>
    </source>
</evidence>
<feature type="transmembrane region" description="Helical" evidence="4">
    <location>
        <begin position="51"/>
        <end position="71"/>
    </location>
</feature>
<evidence type="ECO:0000256" key="1">
    <source>
        <dbReference type="ARBA" id="ARBA00022692"/>
    </source>
</evidence>
<dbReference type="InterPro" id="IPR020846">
    <property type="entry name" value="MFS_dom"/>
</dbReference>
<dbReference type="Proteomes" id="UP001165275">
    <property type="component" value="Unassembled WGS sequence"/>
</dbReference>
<keyword evidence="7" id="KW-1185">Reference proteome</keyword>
<name>A0ABT0KCA5_9GAMM</name>
<dbReference type="RefSeq" id="WP_248945812.1">
    <property type="nucleotide sequence ID" value="NZ_CBCSGY010000035.1"/>
</dbReference>
<accession>A0ABT0KCA5</accession>
<gene>
    <name evidence="6" type="ORF">KAJ71_11180</name>
</gene>
<dbReference type="PROSITE" id="PS50850">
    <property type="entry name" value="MFS"/>
    <property type="match status" value="1"/>
</dbReference>
<evidence type="ECO:0000256" key="2">
    <source>
        <dbReference type="ARBA" id="ARBA00022989"/>
    </source>
</evidence>